<evidence type="ECO:0000313" key="8">
    <source>
        <dbReference type="EMBL" id="MBA5203503.1"/>
    </source>
</evidence>
<comment type="subcellular location">
    <subcellularLocation>
        <location evidence="1">Membrane</location>
        <topology evidence="1">Single-pass membrane protein</topology>
    </subcellularLocation>
</comment>
<dbReference type="Proteomes" id="UP000530038">
    <property type="component" value="Unassembled WGS sequence"/>
</dbReference>
<keyword evidence="3" id="KW-0813">Transport</keyword>
<dbReference type="RefSeq" id="WP_181828672.1">
    <property type="nucleotide sequence ID" value="NZ_CP065044.1"/>
</dbReference>
<evidence type="ECO:0000256" key="1">
    <source>
        <dbReference type="ARBA" id="ARBA00004167"/>
    </source>
</evidence>
<keyword evidence="10" id="KW-1185">Reference proteome</keyword>
<dbReference type="InterPro" id="IPR006144">
    <property type="entry name" value="Secretion_HlyD_CS"/>
</dbReference>
<evidence type="ECO:0000256" key="5">
    <source>
        <dbReference type="ARBA" id="ARBA00022989"/>
    </source>
</evidence>
<accession>A0AAW3SVD7</accession>
<dbReference type="Gene3D" id="2.40.50.100">
    <property type="match status" value="1"/>
</dbReference>
<evidence type="ECO:0000313" key="9">
    <source>
        <dbReference type="EMBL" id="MBA5231250.1"/>
    </source>
</evidence>
<evidence type="ECO:0000256" key="3">
    <source>
        <dbReference type="ARBA" id="ARBA00022448"/>
    </source>
</evidence>
<evidence type="ECO:0000256" key="6">
    <source>
        <dbReference type="ARBA" id="ARBA00023136"/>
    </source>
</evidence>
<reference evidence="10 11" key="1">
    <citation type="submission" date="2020-07" db="EMBL/GenBank/DDBJ databases">
        <title>Characterization of Pectobacterium aroidearum strains causing soft rot on Amorphophallus konjac.</title>
        <authorList>
            <person name="Xie H."/>
        </authorList>
    </citation>
    <scope>NUCLEOTIDE SEQUENCE [LARGE SCALE GENOMIC DNA]</scope>
    <source>
        <strain evidence="9 10">MY10</strain>
        <strain evidence="8 11">MY7</strain>
    </source>
</reference>
<sequence length="428" mass="48866">MQDLFRQEAVEHQRTKWIGKALLISGTPAWIIATLSLFFVIVLVLFLIFCNYTRKINIYGEIVTTPRPVNLFSPQQGFISESFVNVGDVVKKGQSIYQLDVSRVTNSGKVSATTRIALNNQLLQIDAIISKLESNKEIAIENIRNQKIKYEIAYAQSRKVLDNAYKGVEFAKKNMQSYEEYQQRGLITKDQLINQTYSYYQQQNIFQNLYSGNIQESLQIASLESDIVTKAADFDNQISQFQFQKNELKKNLAEVDVSETLIISSPSDGRIESLSVTTGQMVSIGDSLAQLIPKIDPVYNLVLWVPNNSIPYISVGDAINIRYDAFPFEKFGQFHGDIESIAYVPASSQEMMTYNSSPAYQTTEPKEAYYKIMVSLDTNTFKYQNKKLKLSNGMRAKSTLFLEKRPLYQWMFSPFYDIKKSLEGPVHE</sequence>
<feature type="transmembrane region" description="Helical" evidence="7">
    <location>
        <begin position="21"/>
        <end position="49"/>
    </location>
</feature>
<dbReference type="PROSITE" id="PS00543">
    <property type="entry name" value="HLYD_FAMILY"/>
    <property type="match status" value="1"/>
</dbReference>
<dbReference type="GO" id="GO:0055085">
    <property type="term" value="P:transmembrane transport"/>
    <property type="evidence" value="ECO:0007669"/>
    <property type="project" value="InterPro"/>
</dbReference>
<name>A0AAW3SVD7_9GAMM</name>
<dbReference type="EMBL" id="JACERK010000001">
    <property type="protein sequence ID" value="MBA5231250.1"/>
    <property type="molecule type" value="Genomic_DNA"/>
</dbReference>
<proteinExistence type="inferred from homology"/>
<evidence type="ECO:0000256" key="4">
    <source>
        <dbReference type="ARBA" id="ARBA00022692"/>
    </source>
</evidence>
<keyword evidence="5 7" id="KW-1133">Transmembrane helix</keyword>
<dbReference type="PANTHER" id="PTHR30386">
    <property type="entry name" value="MEMBRANE FUSION SUBUNIT OF EMRAB-TOLC MULTIDRUG EFFLUX PUMP"/>
    <property type="match status" value="1"/>
</dbReference>
<dbReference type="EMBL" id="JACERJ010000003">
    <property type="protein sequence ID" value="MBA5203503.1"/>
    <property type="molecule type" value="Genomic_DNA"/>
</dbReference>
<dbReference type="AlphaFoldDB" id="A0AAW3SVD7"/>
<evidence type="ECO:0000313" key="11">
    <source>
        <dbReference type="Proteomes" id="UP000557749"/>
    </source>
</evidence>
<dbReference type="InterPro" id="IPR050739">
    <property type="entry name" value="MFP"/>
</dbReference>
<dbReference type="Proteomes" id="UP000557749">
    <property type="component" value="Unassembled WGS sequence"/>
</dbReference>
<gene>
    <name evidence="9" type="ORF">H2Y56_03850</name>
    <name evidence="8" type="ORF">H2Y57_07345</name>
</gene>
<dbReference type="GeneID" id="67794252"/>
<dbReference type="GO" id="GO:0016020">
    <property type="term" value="C:membrane"/>
    <property type="evidence" value="ECO:0007669"/>
    <property type="project" value="UniProtKB-SubCell"/>
</dbReference>
<dbReference type="PRINTS" id="PR01490">
    <property type="entry name" value="RTXTOXIND"/>
</dbReference>
<dbReference type="PANTHER" id="PTHR30386:SF28">
    <property type="entry name" value="EXPORTED PROTEIN"/>
    <property type="match status" value="1"/>
</dbReference>
<dbReference type="Gene3D" id="2.40.30.170">
    <property type="match status" value="1"/>
</dbReference>
<dbReference type="SUPFAM" id="SSF51230">
    <property type="entry name" value="Single hybrid motif"/>
    <property type="match status" value="1"/>
</dbReference>
<dbReference type="GO" id="GO:0009306">
    <property type="term" value="P:protein secretion"/>
    <property type="evidence" value="ECO:0007669"/>
    <property type="project" value="InterPro"/>
</dbReference>
<organism evidence="8 11">
    <name type="scientific">Pectobacterium aroidearum</name>
    <dbReference type="NCBI Taxonomy" id="1201031"/>
    <lineage>
        <taxon>Bacteria</taxon>
        <taxon>Pseudomonadati</taxon>
        <taxon>Pseudomonadota</taxon>
        <taxon>Gammaproteobacteria</taxon>
        <taxon>Enterobacterales</taxon>
        <taxon>Pectobacteriaceae</taxon>
        <taxon>Pectobacterium</taxon>
    </lineage>
</organism>
<comment type="similarity">
    <text evidence="2">Belongs to the membrane fusion protein (MFP) (TC 8.A.1) family.</text>
</comment>
<evidence type="ECO:0000256" key="2">
    <source>
        <dbReference type="ARBA" id="ARBA00009477"/>
    </source>
</evidence>
<protein>
    <submittedName>
        <fullName evidence="8">HlyD family secretion protein</fullName>
    </submittedName>
</protein>
<comment type="caution">
    <text evidence="8">The sequence shown here is derived from an EMBL/GenBank/DDBJ whole genome shotgun (WGS) entry which is preliminary data.</text>
</comment>
<evidence type="ECO:0000256" key="7">
    <source>
        <dbReference type="SAM" id="Phobius"/>
    </source>
</evidence>
<keyword evidence="6 7" id="KW-0472">Membrane</keyword>
<evidence type="ECO:0000313" key="10">
    <source>
        <dbReference type="Proteomes" id="UP000530038"/>
    </source>
</evidence>
<dbReference type="InterPro" id="IPR011053">
    <property type="entry name" value="Single_hybrid_motif"/>
</dbReference>
<keyword evidence="4 7" id="KW-0812">Transmembrane</keyword>